<keyword evidence="1" id="KW-0732">Signal</keyword>
<evidence type="ECO:0000313" key="3">
    <source>
        <dbReference type="Proteomes" id="UP000677515"/>
    </source>
</evidence>
<evidence type="ECO:0008006" key="4">
    <source>
        <dbReference type="Google" id="ProtNLM"/>
    </source>
</evidence>
<organism evidence="2 3">
    <name type="scientific">Erwinia rhapontici</name>
    <name type="common">Pectobacterium rhapontici</name>
    <dbReference type="NCBI Taxonomy" id="55212"/>
    <lineage>
        <taxon>Bacteria</taxon>
        <taxon>Pseudomonadati</taxon>
        <taxon>Pseudomonadota</taxon>
        <taxon>Gammaproteobacteria</taxon>
        <taxon>Enterobacterales</taxon>
        <taxon>Erwiniaceae</taxon>
        <taxon>Erwinia</taxon>
    </lineage>
</organism>
<dbReference type="Gene3D" id="2.60.40.10">
    <property type="entry name" value="Immunoglobulins"/>
    <property type="match status" value="1"/>
</dbReference>
<evidence type="ECO:0000313" key="2">
    <source>
        <dbReference type="EMBL" id="BCQ37053.1"/>
    </source>
</evidence>
<sequence>MPKKLLLTMLAIPAMVGGLLFSAPAALADGELMVLPVSTRLFNAHPQMIKVRNVGDAPLYLSVSLEKVMNPGMYPEKKIMMRDLPHPGVLATPEKLTLGPNQSRDIRLTSLEEPTQEGVYRLYITPVHSLQVKDAPQDKITAPMSVAIGYGVLVRHMPVPRNQKSSWTHRCEGKQIILTNSGNIRVRLSDMKFTPVNKKNPATVGLFPGVPQSFTASQIVMNVDDEPTTLSCP</sequence>
<name>A0ABN6DSI4_ERWRD</name>
<protein>
    <recommendedName>
        <fullName evidence="4">P pilus assembly chaperone PapD</fullName>
    </recommendedName>
</protein>
<dbReference type="InterPro" id="IPR013783">
    <property type="entry name" value="Ig-like_fold"/>
</dbReference>
<reference evidence="2 3" key="1">
    <citation type="submission" date="2021-01" db="EMBL/GenBank/DDBJ databases">
        <title>Complete genome sequence of Erwinia rhapontici MAFF 311153.</title>
        <authorList>
            <person name="Morohoshi T."/>
            <person name="Someya N."/>
        </authorList>
    </citation>
    <scope>NUCLEOTIDE SEQUENCE [LARGE SCALE GENOMIC DNA]</scope>
    <source>
        <strain evidence="2 3">MAFF 311153</strain>
    </source>
</reference>
<dbReference type="Proteomes" id="UP000677515">
    <property type="component" value="Chromosome"/>
</dbReference>
<dbReference type="EMBL" id="AP024329">
    <property type="protein sequence ID" value="BCQ37053.1"/>
    <property type="molecule type" value="Genomic_DNA"/>
</dbReference>
<gene>
    <name evidence="2" type="ORF">ERHA53_43960</name>
</gene>
<feature type="signal peptide" evidence="1">
    <location>
        <begin position="1"/>
        <end position="28"/>
    </location>
</feature>
<evidence type="ECO:0000256" key="1">
    <source>
        <dbReference type="SAM" id="SignalP"/>
    </source>
</evidence>
<feature type="chain" id="PRO_5045948673" description="P pilus assembly chaperone PapD" evidence="1">
    <location>
        <begin position="29"/>
        <end position="233"/>
    </location>
</feature>
<dbReference type="RefSeq" id="WP_212813455.1">
    <property type="nucleotide sequence ID" value="NZ_AP024329.1"/>
</dbReference>
<accession>A0ABN6DSI4</accession>
<proteinExistence type="predicted"/>
<keyword evidence="3" id="KW-1185">Reference proteome</keyword>